<keyword evidence="4" id="KW-0812">Transmembrane</keyword>
<keyword evidence="4" id="KW-0472">Membrane</keyword>
<dbReference type="Pfam" id="PF01510">
    <property type="entry name" value="Amidase_2"/>
    <property type="match status" value="1"/>
</dbReference>
<dbReference type="PANTHER" id="PTHR11022:SF41">
    <property type="entry name" value="PEPTIDOGLYCAN-RECOGNITION PROTEIN LC-RELATED"/>
    <property type="match status" value="1"/>
</dbReference>
<keyword evidence="4" id="KW-1133">Transmembrane helix</keyword>
<feature type="transmembrane region" description="Helical" evidence="4">
    <location>
        <begin position="205"/>
        <end position="229"/>
    </location>
</feature>
<feature type="transmembrane region" description="Helical" evidence="4">
    <location>
        <begin position="149"/>
        <end position="171"/>
    </location>
</feature>
<organism evidence="7 8">
    <name type="scientific">Chilo suppressalis</name>
    <name type="common">Asiatic rice borer moth</name>
    <dbReference type="NCBI Taxonomy" id="168631"/>
    <lineage>
        <taxon>Eukaryota</taxon>
        <taxon>Metazoa</taxon>
        <taxon>Ecdysozoa</taxon>
        <taxon>Arthropoda</taxon>
        <taxon>Hexapoda</taxon>
        <taxon>Insecta</taxon>
        <taxon>Pterygota</taxon>
        <taxon>Neoptera</taxon>
        <taxon>Endopterygota</taxon>
        <taxon>Lepidoptera</taxon>
        <taxon>Glossata</taxon>
        <taxon>Ditrysia</taxon>
        <taxon>Pyraloidea</taxon>
        <taxon>Crambidae</taxon>
        <taxon>Crambinae</taxon>
        <taxon>Chilo</taxon>
    </lineage>
</organism>
<evidence type="ECO:0000256" key="3">
    <source>
        <dbReference type="ARBA" id="ARBA00022859"/>
    </source>
</evidence>
<evidence type="ECO:0000256" key="2">
    <source>
        <dbReference type="ARBA" id="ARBA00022588"/>
    </source>
</evidence>
<dbReference type="InterPro" id="IPR036505">
    <property type="entry name" value="Amidase/PGRP_sf"/>
</dbReference>
<evidence type="ECO:0000313" key="7">
    <source>
        <dbReference type="EMBL" id="CAH0402052.1"/>
    </source>
</evidence>
<proteinExistence type="inferred from homology"/>
<accession>A0ABN8B840</accession>
<dbReference type="InterPro" id="IPR002502">
    <property type="entry name" value="Amidase_domain"/>
</dbReference>
<feature type="domain" description="Peptidoglycan recognition protein family" evidence="6">
    <location>
        <begin position="274"/>
        <end position="417"/>
    </location>
</feature>
<feature type="domain" description="N-acetylmuramoyl-L-alanine amidase" evidence="5">
    <location>
        <begin position="288"/>
        <end position="423"/>
    </location>
</feature>
<keyword evidence="8" id="KW-1185">Reference proteome</keyword>
<evidence type="ECO:0000256" key="1">
    <source>
        <dbReference type="ARBA" id="ARBA00007553"/>
    </source>
</evidence>
<dbReference type="Gene3D" id="3.40.80.10">
    <property type="entry name" value="Peptidoglycan recognition protein-like"/>
    <property type="match status" value="1"/>
</dbReference>
<name>A0ABN8B840_CHISP</name>
<dbReference type="SMART" id="SM00701">
    <property type="entry name" value="PGRP"/>
    <property type="match status" value="1"/>
</dbReference>
<evidence type="ECO:0000256" key="4">
    <source>
        <dbReference type="SAM" id="Phobius"/>
    </source>
</evidence>
<dbReference type="SMART" id="SM00644">
    <property type="entry name" value="Ami_2"/>
    <property type="match status" value="1"/>
</dbReference>
<dbReference type="Proteomes" id="UP001153292">
    <property type="component" value="Chromosome 2"/>
</dbReference>
<gene>
    <name evidence="7" type="ORF">CHILSU_LOCUS5290</name>
</gene>
<evidence type="ECO:0000313" key="8">
    <source>
        <dbReference type="Proteomes" id="UP001153292"/>
    </source>
</evidence>
<evidence type="ECO:0000259" key="6">
    <source>
        <dbReference type="SMART" id="SM00701"/>
    </source>
</evidence>
<dbReference type="PANTHER" id="PTHR11022">
    <property type="entry name" value="PEPTIDOGLYCAN RECOGNITION PROTEIN"/>
    <property type="match status" value="1"/>
</dbReference>
<dbReference type="InterPro" id="IPR006619">
    <property type="entry name" value="PGRP_domain_met/bac"/>
</dbReference>
<dbReference type="SUPFAM" id="SSF55846">
    <property type="entry name" value="N-acetylmuramoyl-L-alanine amidase-like"/>
    <property type="match status" value="1"/>
</dbReference>
<dbReference type="InterPro" id="IPR015510">
    <property type="entry name" value="PGRP"/>
</dbReference>
<reference evidence="7" key="1">
    <citation type="submission" date="2021-12" db="EMBL/GenBank/DDBJ databases">
        <authorList>
            <person name="King R."/>
        </authorList>
    </citation>
    <scope>NUCLEOTIDE SEQUENCE</scope>
</reference>
<evidence type="ECO:0000259" key="5">
    <source>
        <dbReference type="SMART" id="SM00644"/>
    </source>
</evidence>
<keyword evidence="3" id="KW-0391">Immunity</keyword>
<dbReference type="EMBL" id="OU963895">
    <property type="protein sequence ID" value="CAH0402052.1"/>
    <property type="molecule type" value="Genomic_DNA"/>
</dbReference>
<keyword evidence="2" id="KW-0399">Innate immunity</keyword>
<comment type="similarity">
    <text evidence="1">Belongs to the N-acetylmuramoyl-L-alanine amidase 2 family.</text>
</comment>
<protein>
    <submittedName>
        <fullName evidence="7">Uncharacterized protein</fullName>
    </submittedName>
</protein>
<sequence>MASKVDCQKYDDKFRDLGIKVEDNIGELQVVERSDSEYSDDDDKAIDIKSTTNQTIGKLSDLVPGLITSKVPVVQNSNNISNSENVHIGDKTIIHGSVIIKQVIKRKGIDNSSYTETENENRPSTTFPPKTVYEVKSNTIFDVSSWHKVILSITSAIIIGIVICALTFIILSHSQDDRSHSDDTESSGKESSYTKVVVVYENLKIMFTIIVMPITILFILYSLLTWKVLDGDKKTRKRGGFQHCILDYPQGDFNSSTEKPIIKDDPLLIAPNHLRIVSRTDWLAQPVENELDKIKQPVPWVVITHTATEGCYNQSQCVLRVRLIQMFHVEAKQWDDISYNFLVAGDGSAYHGRGWDFVGAHTLGYNRYSIGIAFIGTFNTVSPPQKQIEACQKLIKLGVQLGKIRKDYKLFAHRQLASTLSPGDKLYEIIKKWPHFVKEGTNIDDLTPKHY</sequence>
<dbReference type="CDD" id="cd06583">
    <property type="entry name" value="PGRP"/>
    <property type="match status" value="1"/>
</dbReference>